<name>A0A430FRZ0_9BIFI</name>
<dbReference type="AlphaFoldDB" id="A0A430FRZ0"/>
<evidence type="ECO:0000256" key="5">
    <source>
        <dbReference type="ARBA" id="ARBA00022692"/>
    </source>
</evidence>
<dbReference type="EMBL" id="QXGM01000001">
    <property type="protein sequence ID" value="RSX55629.1"/>
    <property type="molecule type" value="Genomic_DNA"/>
</dbReference>
<feature type="transmembrane region" description="Helical" evidence="9">
    <location>
        <begin position="239"/>
        <end position="259"/>
    </location>
</feature>
<evidence type="ECO:0000256" key="6">
    <source>
        <dbReference type="ARBA" id="ARBA00022970"/>
    </source>
</evidence>
<evidence type="ECO:0000256" key="3">
    <source>
        <dbReference type="ARBA" id="ARBA00022448"/>
    </source>
</evidence>
<feature type="transmembrane region" description="Helical" evidence="9">
    <location>
        <begin position="318"/>
        <end position="338"/>
    </location>
</feature>
<keyword evidence="5 9" id="KW-0812">Transmembrane</keyword>
<sequence>MNESAPMQNNSNIAAAAASQTMESNEHKHSGAAGKVGLLGLTAVVISAMVGGGVFELPQNMAMHASAGGQILAWIITGLGMWFIADTFRVLAAVRPEYSDGLYSYAYHGFGRFVGFLVSYGYWATNTVSLVAYGILITSTLDFFFPGVFTGGTTIPAILVQSLVLWATFFMGRLGIRSGARINVAGTIAKLIPLALFVVTMIVLFRMPQFVHGFWGWTPSGQPAPFDLSSVYAQSRQTMLVTLWVFNGVEGAVVVSANARSQRDVSRATTIGFISILVLYMLVSLLPLGVYAQPALAKLPSPSVAAILGQIYGAWGEWIVNAGVIVSVLFAMLVWLLMLSQMPLNAARDGLMPSFLAQTDSNGTPRISMLYTVLICQFLCIACHYIEGSAWNLMISIVSVLSIPCYLCCAMYLWRISRRDHIWPINARFTRKHGLVIGVLGTFYMLYAAIVAGLDYVMAACIVYAIGTPLFVFARHRANTQDAQGKLFTRAERIMLVLIVIAGIAGVIYVIMTRRV</sequence>
<keyword evidence="8 9" id="KW-0472">Membrane</keyword>
<dbReference type="PIRSF" id="PIRSF006060">
    <property type="entry name" value="AA_transporter"/>
    <property type="match status" value="1"/>
</dbReference>
<dbReference type="PANTHER" id="PTHR42770">
    <property type="entry name" value="AMINO ACID TRANSPORTER-RELATED"/>
    <property type="match status" value="1"/>
</dbReference>
<evidence type="ECO:0000256" key="8">
    <source>
        <dbReference type="ARBA" id="ARBA00023136"/>
    </source>
</evidence>
<dbReference type="GO" id="GO:0005886">
    <property type="term" value="C:plasma membrane"/>
    <property type="evidence" value="ECO:0007669"/>
    <property type="project" value="UniProtKB-SubCell"/>
</dbReference>
<dbReference type="GO" id="GO:0022857">
    <property type="term" value="F:transmembrane transporter activity"/>
    <property type="evidence" value="ECO:0007669"/>
    <property type="project" value="InterPro"/>
</dbReference>
<feature type="transmembrane region" description="Helical" evidence="9">
    <location>
        <begin position="67"/>
        <end position="85"/>
    </location>
</feature>
<feature type="transmembrane region" description="Helical" evidence="9">
    <location>
        <begin position="456"/>
        <end position="474"/>
    </location>
</feature>
<dbReference type="Proteomes" id="UP000287609">
    <property type="component" value="Unassembled WGS sequence"/>
</dbReference>
<feature type="transmembrane region" description="Helical" evidence="9">
    <location>
        <begin position="188"/>
        <end position="207"/>
    </location>
</feature>
<keyword evidence="3" id="KW-0813">Transport</keyword>
<dbReference type="NCBIfam" id="TIGR00905">
    <property type="entry name" value="2A0302"/>
    <property type="match status" value="1"/>
</dbReference>
<reference evidence="10 11" key="1">
    <citation type="submission" date="2018-09" db="EMBL/GenBank/DDBJ databases">
        <title>Characterization of the phylogenetic diversity of five novel species belonging to the genus Bifidobacterium.</title>
        <authorList>
            <person name="Lugli G.A."/>
            <person name="Duranti S."/>
            <person name="Milani C."/>
        </authorList>
    </citation>
    <scope>NUCLEOTIDE SEQUENCE [LARGE SCALE GENOMIC DNA]</scope>
    <source>
        <strain evidence="10 11">2036B</strain>
    </source>
</reference>
<keyword evidence="7 9" id="KW-1133">Transmembrane helix</keyword>
<evidence type="ECO:0000256" key="7">
    <source>
        <dbReference type="ARBA" id="ARBA00022989"/>
    </source>
</evidence>
<comment type="similarity">
    <text evidence="2">Belongs to the amino acid-polyamine-organocation (APC) superfamily. Basic amino acid/polyamine antiporter (APA) (TC 2.A.3.2) family.</text>
</comment>
<proteinExistence type="inferred from homology"/>
<protein>
    <submittedName>
        <fullName evidence="10">Arginine:agmatine antiporter</fullName>
    </submittedName>
</protein>
<feature type="transmembrane region" description="Helical" evidence="9">
    <location>
        <begin position="369"/>
        <end position="387"/>
    </location>
</feature>
<organism evidence="10 11">
    <name type="scientific">Bifidobacterium dolichotidis</name>
    <dbReference type="NCBI Taxonomy" id="2306976"/>
    <lineage>
        <taxon>Bacteria</taxon>
        <taxon>Bacillati</taxon>
        <taxon>Actinomycetota</taxon>
        <taxon>Actinomycetes</taxon>
        <taxon>Bifidobacteriales</taxon>
        <taxon>Bifidobacteriaceae</taxon>
        <taxon>Bifidobacterium</taxon>
    </lineage>
</organism>
<evidence type="ECO:0000256" key="2">
    <source>
        <dbReference type="ARBA" id="ARBA00008220"/>
    </source>
</evidence>
<dbReference type="InterPro" id="IPR004754">
    <property type="entry name" value="Amino_acid_antiprt"/>
</dbReference>
<dbReference type="GO" id="GO:0006865">
    <property type="term" value="P:amino acid transport"/>
    <property type="evidence" value="ECO:0007669"/>
    <property type="project" value="UniProtKB-KW"/>
</dbReference>
<dbReference type="Pfam" id="PF13520">
    <property type="entry name" value="AA_permease_2"/>
    <property type="match status" value="1"/>
</dbReference>
<evidence type="ECO:0000256" key="1">
    <source>
        <dbReference type="ARBA" id="ARBA00004651"/>
    </source>
</evidence>
<gene>
    <name evidence="10" type="ORF">D2E26_0192</name>
</gene>
<accession>A0A430FRZ0</accession>
<keyword evidence="11" id="KW-1185">Reference proteome</keyword>
<evidence type="ECO:0000256" key="4">
    <source>
        <dbReference type="ARBA" id="ARBA00022475"/>
    </source>
</evidence>
<feature type="transmembrane region" description="Helical" evidence="9">
    <location>
        <begin position="36"/>
        <end position="55"/>
    </location>
</feature>
<evidence type="ECO:0000313" key="10">
    <source>
        <dbReference type="EMBL" id="RSX55629.1"/>
    </source>
</evidence>
<keyword evidence="6" id="KW-0029">Amino-acid transport</keyword>
<comment type="caution">
    <text evidence="10">The sequence shown here is derived from an EMBL/GenBank/DDBJ whole genome shotgun (WGS) entry which is preliminary data.</text>
</comment>
<evidence type="ECO:0000256" key="9">
    <source>
        <dbReference type="SAM" id="Phobius"/>
    </source>
</evidence>
<dbReference type="InterPro" id="IPR050367">
    <property type="entry name" value="APC_superfamily"/>
</dbReference>
<keyword evidence="4" id="KW-1003">Cell membrane</keyword>
<feature type="transmembrane region" description="Helical" evidence="9">
    <location>
        <begin position="271"/>
        <end position="292"/>
    </location>
</feature>
<feature type="transmembrane region" description="Helical" evidence="9">
    <location>
        <begin position="393"/>
        <end position="414"/>
    </location>
</feature>
<feature type="transmembrane region" description="Helical" evidence="9">
    <location>
        <begin position="155"/>
        <end position="176"/>
    </location>
</feature>
<evidence type="ECO:0000313" key="11">
    <source>
        <dbReference type="Proteomes" id="UP000287609"/>
    </source>
</evidence>
<dbReference type="Gene3D" id="1.20.1740.10">
    <property type="entry name" value="Amino acid/polyamine transporter I"/>
    <property type="match status" value="1"/>
</dbReference>
<feature type="transmembrane region" description="Helical" evidence="9">
    <location>
        <begin position="434"/>
        <end position="450"/>
    </location>
</feature>
<dbReference type="PANTHER" id="PTHR42770:SF4">
    <property type="entry name" value="ARGININE_ORNITHINE ANTIPORTER-RELATED"/>
    <property type="match status" value="1"/>
</dbReference>
<comment type="subcellular location">
    <subcellularLocation>
        <location evidence="1">Cell membrane</location>
        <topology evidence="1">Multi-pass membrane protein</topology>
    </subcellularLocation>
</comment>
<dbReference type="InterPro" id="IPR002293">
    <property type="entry name" value="AA/rel_permease1"/>
</dbReference>
<feature type="transmembrane region" description="Helical" evidence="9">
    <location>
        <begin position="494"/>
        <end position="512"/>
    </location>
</feature>